<dbReference type="GO" id="GO:0005886">
    <property type="term" value="C:plasma membrane"/>
    <property type="evidence" value="ECO:0007669"/>
    <property type="project" value="UniProtKB-SubCell"/>
</dbReference>
<evidence type="ECO:0000256" key="5">
    <source>
        <dbReference type="ARBA" id="ARBA00022692"/>
    </source>
</evidence>
<dbReference type="InterPro" id="IPR052029">
    <property type="entry name" value="PpiD_chaperone"/>
</dbReference>
<comment type="subcellular location">
    <subcellularLocation>
        <location evidence="1">Cell inner membrane</location>
        <topology evidence="1">Single-pass type II membrane protein</topology>
        <orientation evidence="1">Periplasmic side</orientation>
    </subcellularLocation>
</comment>
<dbReference type="Pfam" id="PF13624">
    <property type="entry name" value="SurA_N_3"/>
    <property type="match status" value="1"/>
</dbReference>
<dbReference type="EMBL" id="FOZM01000001">
    <property type="protein sequence ID" value="SFS12568.1"/>
    <property type="molecule type" value="Genomic_DNA"/>
</dbReference>
<evidence type="ECO:0000256" key="4">
    <source>
        <dbReference type="ARBA" id="ARBA00022519"/>
    </source>
</evidence>
<keyword evidence="6 14" id="KW-1133">Transmembrane helix</keyword>
<evidence type="ECO:0000256" key="9">
    <source>
        <dbReference type="ARBA" id="ARBA00030642"/>
    </source>
</evidence>
<evidence type="ECO:0000256" key="13">
    <source>
        <dbReference type="ARBA" id="ARBA00042775"/>
    </source>
</evidence>
<reference evidence="16 17" key="1">
    <citation type="submission" date="2016-10" db="EMBL/GenBank/DDBJ databases">
        <authorList>
            <person name="de Groot N.N."/>
        </authorList>
    </citation>
    <scope>NUCLEOTIDE SEQUENCE [LARGE SCALE GENOMIC DNA]</scope>
    <source>
        <strain evidence="16 17">DSM 29433</strain>
    </source>
</reference>
<keyword evidence="8" id="KW-0143">Chaperone</keyword>
<dbReference type="GO" id="GO:0003755">
    <property type="term" value="F:peptidyl-prolyl cis-trans isomerase activity"/>
    <property type="evidence" value="ECO:0007669"/>
    <property type="project" value="InterPro"/>
</dbReference>
<keyword evidence="3" id="KW-1003">Cell membrane</keyword>
<evidence type="ECO:0000256" key="11">
    <source>
        <dbReference type="ARBA" id="ARBA00038408"/>
    </source>
</evidence>
<evidence type="ECO:0000256" key="8">
    <source>
        <dbReference type="ARBA" id="ARBA00023186"/>
    </source>
</evidence>
<dbReference type="Gene3D" id="1.10.4030.10">
    <property type="entry name" value="Porin chaperone SurA, peptide-binding domain"/>
    <property type="match status" value="1"/>
</dbReference>
<evidence type="ECO:0000256" key="10">
    <source>
        <dbReference type="ARBA" id="ARBA00031484"/>
    </source>
</evidence>
<dbReference type="RefSeq" id="WP_090205761.1">
    <property type="nucleotide sequence ID" value="NZ_FOZM01000001.1"/>
</dbReference>
<dbReference type="Proteomes" id="UP000198926">
    <property type="component" value="Unassembled WGS sequence"/>
</dbReference>
<dbReference type="OrthoDB" id="9768393at2"/>
<keyword evidence="4" id="KW-0997">Cell inner membrane</keyword>
<evidence type="ECO:0000256" key="7">
    <source>
        <dbReference type="ARBA" id="ARBA00023136"/>
    </source>
</evidence>
<sequence length="612" mass="65986">MAEKKKPRYGAWIIVAVILLGLAGFGTGGLSGTIRTIGTVGDKEVTVQSYQRALNDQIRALSAQFGQQISFQQAQAFGIDQVALNQVVLLSTLDNEADQLGISIGDENVFERLQAIPQFQGASGFNRETYRLALQQSGQSAAEFEDELRDETARTLLQGAVVSGIPTPEALADALVQYTSETRAITWAIVDEPALTSPVPGATEADQTAYYENNPDEFTAPEAREITYAWLTPTMILDDMEVPDEAITQLYQDRITEFVQPERRLVERLVYVAQDRADDAAARLAEGTVTFEELVAERGLSLADVDLGDLAEDELGAAGEAVFDAAPGEVVGPFQTTFGPALFRMNAVLAAQEITLEEATPDLREELAAEAARGFINDSADGIIDLLAGGATMADLAERTDMQLGTISWTAEDSEGIAAYDAFRREAAAAEVGQFPELHDLADGGIFALTLDSITPPTLRPIDDVREELQAAVVRENTREAIIAKAEEFADGILPLTNFESLGLVPVSEEGLTRRSFVEGTPPEFNAEIFEMAVGDVKVIPVEDRALIVRLDDIAAPDLADPAVIAQRDALAENAAAGIAQDIFDAYATTLQQNTEINLNQQTINAINAQFQ</sequence>
<keyword evidence="17" id="KW-1185">Reference proteome</keyword>
<dbReference type="InterPro" id="IPR000297">
    <property type="entry name" value="PPIase_PpiC"/>
</dbReference>
<dbReference type="SUPFAM" id="SSF54534">
    <property type="entry name" value="FKBP-like"/>
    <property type="match status" value="1"/>
</dbReference>
<evidence type="ECO:0000256" key="2">
    <source>
        <dbReference type="ARBA" id="ARBA00018370"/>
    </source>
</evidence>
<dbReference type="STRING" id="1123755.SAMN05444714_1442"/>
<keyword evidence="16" id="KW-0413">Isomerase</keyword>
<evidence type="ECO:0000256" key="3">
    <source>
        <dbReference type="ARBA" id="ARBA00022475"/>
    </source>
</evidence>
<dbReference type="Pfam" id="PF13145">
    <property type="entry name" value="Rotamase_2"/>
    <property type="match status" value="1"/>
</dbReference>
<dbReference type="PANTHER" id="PTHR47529">
    <property type="entry name" value="PEPTIDYL-PROLYL CIS-TRANS ISOMERASE D"/>
    <property type="match status" value="1"/>
</dbReference>
<comment type="similarity">
    <text evidence="11">Belongs to the PpiD chaperone family.</text>
</comment>
<evidence type="ECO:0000313" key="17">
    <source>
        <dbReference type="Proteomes" id="UP000198926"/>
    </source>
</evidence>
<dbReference type="SUPFAM" id="SSF109998">
    <property type="entry name" value="Triger factor/SurA peptide-binding domain-like"/>
    <property type="match status" value="1"/>
</dbReference>
<dbReference type="Gene3D" id="3.10.50.40">
    <property type="match status" value="1"/>
</dbReference>
<evidence type="ECO:0000256" key="6">
    <source>
        <dbReference type="ARBA" id="ARBA00022989"/>
    </source>
</evidence>
<keyword evidence="5 14" id="KW-0812">Transmembrane</keyword>
<organism evidence="16 17">
    <name type="scientific">Yoonia litorea</name>
    <dbReference type="NCBI Taxonomy" id="1123755"/>
    <lineage>
        <taxon>Bacteria</taxon>
        <taxon>Pseudomonadati</taxon>
        <taxon>Pseudomonadota</taxon>
        <taxon>Alphaproteobacteria</taxon>
        <taxon>Rhodobacterales</taxon>
        <taxon>Paracoccaceae</taxon>
        <taxon>Yoonia</taxon>
    </lineage>
</organism>
<dbReference type="InterPro" id="IPR046357">
    <property type="entry name" value="PPIase_dom_sf"/>
</dbReference>
<evidence type="ECO:0000259" key="15">
    <source>
        <dbReference type="Pfam" id="PF13145"/>
    </source>
</evidence>
<dbReference type="AlphaFoldDB" id="A0A1I6MAC8"/>
<gene>
    <name evidence="16" type="ORF">SAMN05444714_1442</name>
</gene>
<accession>A0A1I6MAC8</accession>
<protein>
    <recommendedName>
        <fullName evidence="2">Parvulin-like PPIase</fullName>
    </recommendedName>
    <alternativeName>
        <fullName evidence="9">Peptidyl-prolyl cis-trans isomerase plp</fullName>
    </alternativeName>
    <alternativeName>
        <fullName evidence="12">Periplasmic chaperone PpiD</fullName>
    </alternativeName>
    <alternativeName>
        <fullName evidence="13">Periplasmic folding chaperone</fullName>
    </alternativeName>
    <alternativeName>
        <fullName evidence="10">Rotamase plp</fullName>
    </alternativeName>
</protein>
<proteinExistence type="inferred from homology"/>
<keyword evidence="7 14" id="KW-0472">Membrane</keyword>
<evidence type="ECO:0000256" key="14">
    <source>
        <dbReference type="SAM" id="Phobius"/>
    </source>
</evidence>
<name>A0A1I6MAC8_9RHOB</name>
<feature type="domain" description="PpiC" evidence="15">
    <location>
        <begin position="242"/>
        <end position="360"/>
    </location>
</feature>
<dbReference type="InterPro" id="IPR027304">
    <property type="entry name" value="Trigger_fact/SurA_dom_sf"/>
</dbReference>
<evidence type="ECO:0000256" key="12">
    <source>
        <dbReference type="ARBA" id="ARBA00040743"/>
    </source>
</evidence>
<dbReference type="PANTHER" id="PTHR47529:SF1">
    <property type="entry name" value="PERIPLASMIC CHAPERONE PPID"/>
    <property type="match status" value="1"/>
</dbReference>
<evidence type="ECO:0000256" key="1">
    <source>
        <dbReference type="ARBA" id="ARBA00004382"/>
    </source>
</evidence>
<evidence type="ECO:0000313" key="16">
    <source>
        <dbReference type="EMBL" id="SFS12568.1"/>
    </source>
</evidence>
<feature type="transmembrane region" description="Helical" evidence="14">
    <location>
        <begin position="9"/>
        <end position="30"/>
    </location>
</feature>